<gene>
    <name evidence="2" type="ORF">PIB30_071227</name>
</gene>
<feature type="compositionally biased region" description="Acidic residues" evidence="1">
    <location>
        <begin position="209"/>
        <end position="218"/>
    </location>
</feature>
<feature type="region of interest" description="Disordered" evidence="1">
    <location>
        <begin position="198"/>
        <end position="218"/>
    </location>
</feature>
<proteinExistence type="predicted"/>
<protein>
    <submittedName>
        <fullName evidence="2">Uncharacterized protein</fullName>
    </submittedName>
</protein>
<accession>A0ABU6QNA5</accession>
<dbReference type="EMBL" id="JASCZI010000819">
    <property type="protein sequence ID" value="MED6113484.1"/>
    <property type="molecule type" value="Genomic_DNA"/>
</dbReference>
<comment type="caution">
    <text evidence="2">The sequence shown here is derived from an EMBL/GenBank/DDBJ whole genome shotgun (WGS) entry which is preliminary data.</text>
</comment>
<evidence type="ECO:0000313" key="3">
    <source>
        <dbReference type="Proteomes" id="UP001341840"/>
    </source>
</evidence>
<name>A0ABU6QNA5_9FABA</name>
<organism evidence="2 3">
    <name type="scientific">Stylosanthes scabra</name>
    <dbReference type="NCBI Taxonomy" id="79078"/>
    <lineage>
        <taxon>Eukaryota</taxon>
        <taxon>Viridiplantae</taxon>
        <taxon>Streptophyta</taxon>
        <taxon>Embryophyta</taxon>
        <taxon>Tracheophyta</taxon>
        <taxon>Spermatophyta</taxon>
        <taxon>Magnoliopsida</taxon>
        <taxon>eudicotyledons</taxon>
        <taxon>Gunneridae</taxon>
        <taxon>Pentapetalae</taxon>
        <taxon>rosids</taxon>
        <taxon>fabids</taxon>
        <taxon>Fabales</taxon>
        <taxon>Fabaceae</taxon>
        <taxon>Papilionoideae</taxon>
        <taxon>50 kb inversion clade</taxon>
        <taxon>dalbergioids sensu lato</taxon>
        <taxon>Dalbergieae</taxon>
        <taxon>Pterocarpus clade</taxon>
        <taxon>Stylosanthes</taxon>
    </lineage>
</organism>
<reference evidence="2 3" key="1">
    <citation type="journal article" date="2023" name="Plants (Basel)">
        <title>Bridging the Gap: Combining Genomics and Transcriptomics Approaches to Understand Stylosanthes scabra, an Orphan Legume from the Brazilian Caatinga.</title>
        <authorList>
            <person name="Ferreira-Neto J.R.C."/>
            <person name="da Silva M.D."/>
            <person name="Binneck E."/>
            <person name="de Melo N.F."/>
            <person name="da Silva R.H."/>
            <person name="de Melo A.L.T.M."/>
            <person name="Pandolfi V."/>
            <person name="Bustamante F.O."/>
            <person name="Brasileiro-Vidal A.C."/>
            <person name="Benko-Iseppon A.M."/>
        </authorList>
    </citation>
    <scope>NUCLEOTIDE SEQUENCE [LARGE SCALE GENOMIC DNA]</scope>
    <source>
        <tissue evidence="2">Leaves</tissue>
    </source>
</reference>
<keyword evidence="3" id="KW-1185">Reference proteome</keyword>
<evidence type="ECO:0000256" key="1">
    <source>
        <dbReference type="SAM" id="MobiDB-lite"/>
    </source>
</evidence>
<dbReference type="Proteomes" id="UP001341840">
    <property type="component" value="Unassembled WGS sequence"/>
</dbReference>
<sequence>MQVEPPPQSHPMAKFFINLADFNNYIMNFAQNNTKNGDKPSEDWKYDRNEACRFFNLDPNCGNKMPTNPMSDEHRLLHYLLVWDGPTTSGLGYVILWTIIFKYFNIDLSNTLQKGLKGPNCINYATLRQTGRGLAQIESQPQPAPQDHQEYQAGPSEQSSEQPSMRDLMQAIQSMELNMGNRLERIEQNQTRMTRRIRRMEQYIFSKDEGDDDDEDQD</sequence>
<evidence type="ECO:0000313" key="2">
    <source>
        <dbReference type="EMBL" id="MED6113484.1"/>
    </source>
</evidence>
<feature type="region of interest" description="Disordered" evidence="1">
    <location>
        <begin position="136"/>
        <end position="164"/>
    </location>
</feature>